<evidence type="ECO:0000313" key="8">
    <source>
        <dbReference type="Proteomes" id="UP000554482"/>
    </source>
</evidence>
<keyword evidence="1" id="KW-0813">Transport</keyword>
<evidence type="ECO:0000256" key="2">
    <source>
        <dbReference type="ARBA" id="ARBA00022604"/>
    </source>
</evidence>
<feature type="domain" description="WRC" evidence="6">
    <location>
        <begin position="75"/>
        <end position="119"/>
    </location>
</feature>
<keyword evidence="2" id="KW-0341">Growth regulation</keyword>
<keyword evidence="3" id="KW-0539">Nucleus</keyword>
<dbReference type="OrthoDB" id="1166627at2759"/>
<comment type="caution">
    <text evidence="4">Lacks conserved residue(s) required for the propagation of feature annotation.</text>
</comment>
<feature type="region of interest" description="Disordered" evidence="5">
    <location>
        <begin position="318"/>
        <end position="343"/>
    </location>
</feature>
<feature type="compositionally biased region" description="Polar residues" evidence="5">
    <location>
        <begin position="194"/>
        <end position="215"/>
    </location>
</feature>
<evidence type="ECO:0000259" key="6">
    <source>
        <dbReference type="PROSITE" id="PS51667"/>
    </source>
</evidence>
<accession>A0A7J6W710</accession>
<feature type="compositionally biased region" description="Polar residues" evidence="5">
    <location>
        <begin position="333"/>
        <end position="343"/>
    </location>
</feature>
<reference evidence="7 8" key="1">
    <citation type="submission" date="2020-06" db="EMBL/GenBank/DDBJ databases">
        <title>Transcriptomic and genomic resources for Thalictrum thalictroides and T. hernandezii: Facilitating candidate gene discovery in an emerging model plant lineage.</title>
        <authorList>
            <person name="Arias T."/>
            <person name="Riano-Pachon D.M."/>
            <person name="Di Stilio V.S."/>
        </authorList>
    </citation>
    <scope>NUCLEOTIDE SEQUENCE [LARGE SCALE GENOMIC DNA]</scope>
    <source>
        <strain evidence="8">cv. WT478/WT964</strain>
        <tissue evidence="7">Leaves</tissue>
    </source>
</reference>
<dbReference type="InterPro" id="IPR014977">
    <property type="entry name" value="WRC_dom"/>
</dbReference>
<keyword evidence="8" id="KW-1185">Reference proteome</keyword>
<organism evidence="7 8">
    <name type="scientific">Thalictrum thalictroides</name>
    <name type="common">Rue-anemone</name>
    <name type="synonym">Anemone thalictroides</name>
    <dbReference type="NCBI Taxonomy" id="46969"/>
    <lineage>
        <taxon>Eukaryota</taxon>
        <taxon>Viridiplantae</taxon>
        <taxon>Streptophyta</taxon>
        <taxon>Embryophyta</taxon>
        <taxon>Tracheophyta</taxon>
        <taxon>Spermatophyta</taxon>
        <taxon>Magnoliopsida</taxon>
        <taxon>Ranunculales</taxon>
        <taxon>Ranunculaceae</taxon>
        <taxon>Thalictroideae</taxon>
        <taxon>Thalictrum</taxon>
    </lineage>
</organism>
<gene>
    <name evidence="7" type="ORF">FRX31_017381</name>
</gene>
<evidence type="ECO:0000313" key="7">
    <source>
        <dbReference type="EMBL" id="KAF5193031.1"/>
    </source>
</evidence>
<feature type="region of interest" description="Disordered" evidence="5">
    <location>
        <begin position="145"/>
        <end position="178"/>
    </location>
</feature>
<protein>
    <recommendedName>
        <fullName evidence="6">WRC domain-containing protein</fullName>
    </recommendedName>
</protein>
<dbReference type="EMBL" id="JABWDY010020597">
    <property type="protein sequence ID" value="KAF5193031.1"/>
    <property type="molecule type" value="Genomic_DNA"/>
</dbReference>
<sequence length="682" mass="77585">MEQNIHNEKRLFVDKFLPSDHQQCRRYGKSWRCPGIISPGKRYCEKHQLEQETYNEKNKKMRREHSWFLKKQALRADETQCRRSGKGWRCNEMTSPGKPYCNKHRLEMDIYNEKLRKKRREHRCLAGSGKNKHPSHHQQCNGMEITKQKEGNVLTSNPTSGSASIDKATQPSPSETTDSLWENITYSMDEESNANEADSPSDSAGQENIDQSPSTSDEEFLIPSKKVREGDAEATMSIKRCHTRGMSHKSCSDVDAQCLPSFPIIKDNRNVMEAESSKDIGLPKCNVQRQMERHVILSAQQMKEPFLGTKLLGVEGVENQSVKRKSERPKGSGRNQWSQSSESQCLGLSLQQKGTKDAANRDLTVVQIDSTPTVEHETLPLFLEKPNPPLNQGTEDKAINSDLATFHIDRAQLLFSTVEHQTNSLCLENSSLPLMLGYKENQLMSNEKITPKENCPQSSTEVTSSFDGDRDLHSSINITTNTYSTPVQHDEGPLPIDNQILPFVKSSHMWRSVESMAVLQLVPQHPHFRPLEKENEELREGIALGNMLSFANMMEKICKASLDDPRSMFENMLNALSDLEEFGFFVLPMQTLLVKLLKIKDDYNQLKDKSRTAEGKVIHGRHQLDVIQEPITQLTNELQVLMKEKELQGFKVARLHMEADVLKRKIQSTRLDFAGVVASPWK</sequence>
<evidence type="ECO:0000256" key="3">
    <source>
        <dbReference type="ARBA" id="ARBA00023242"/>
    </source>
</evidence>
<feature type="compositionally biased region" description="Polar residues" evidence="5">
    <location>
        <begin position="153"/>
        <end position="178"/>
    </location>
</feature>
<dbReference type="InterPro" id="IPR007930">
    <property type="entry name" value="DUF724"/>
</dbReference>
<evidence type="ECO:0000256" key="5">
    <source>
        <dbReference type="SAM" id="MobiDB-lite"/>
    </source>
</evidence>
<dbReference type="PROSITE" id="PS51667">
    <property type="entry name" value="WRC"/>
    <property type="match status" value="2"/>
</dbReference>
<comment type="caution">
    <text evidence="7">The sequence shown here is derived from an EMBL/GenBank/DDBJ whole genome shotgun (WGS) entry which is preliminary data.</text>
</comment>
<feature type="region of interest" description="Disordered" evidence="5">
    <location>
        <begin position="191"/>
        <end position="224"/>
    </location>
</feature>
<name>A0A7J6W710_THATH</name>
<evidence type="ECO:0000256" key="4">
    <source>
        <dbReference type="PROSITE-ProRule" id="PRU01002"/>
    </source>
</evidence>
<dbReference type="Pfam" id="PF08879">
    <property type="entry name" value="WRC"/>
    <property type="match status" value="1"/>
</dbReference>
<feature type="domain" description="WRC" evidence="6">
    <location>
        <begin position="17"/>
        <end position="63"/>
    </location>
</feature>
<evidence type="ECO:0000256" key="1">
    <source>
        <dbReference type="ARBA" id="ARBA00022448"/>
    </source>
</evidence>
<dbReference type="AlphaFoldDB" id="A0A7J6W710"/>
<dbReference type="Proteomes" id="UP000554482">
    <property type="component" value="Unassembled WGS sequence"/>
</dbReference>
<dbReference type="Pfam" id="PF05266">
    <property type="entry name" value="DUF724"/>
    <property type="match status" value="1"/>
</dbReference>
<proteinExistence type="predicted"/>